<dbReference type="Proteomes" id="UP000653797">
    <property type="component" value="Unassembled WGS sequence"/>
</dbReference>
<evidence type="ECO:0000313" key="6">
    <source>
        <dbReference type="EMBL" id="MBD2755358.1"/>
    </source>
</evidence>
<keyword evidence="4" id="KW-0472">Membrane</keyword>
<dbReference type="InterPro" id="IPR003594">
    <property type="entry name" value="HATPase_dom"/>
</dbReference>
<dbReference type="GO" id="GO:0000155">
    <property type="term" value="F:phosphorelay sensor kinase activity"/>
    <property type="evidence" value="ECO:0007669"/>
    <property type="project" value="InterPro"/>
</dbReference>
<evidence type="ECO:0000256" key="1">
    <source>
        <dbReference type="ARBA" id="ARBA00022679"/>
    </source>
</evidence>
<keyword evidence="2 6" id="KW-0418">Kinase</keyword>
<feature type="transmembrane region" description="Helical" evidence="4">
    <location>
        <begin position="123"/>
        <end position="144"/>
    </location>
</feature>
<dbReference type="GO" id="GO:0016020">
    <property type="term" value="C:membrane"/>
    <property type="evidence" value="ECO:0007669"/>
    <property type="project" value="InterPro"/>
</dbReference>
<dbReference type="EMBL" id="JACXAA010000008">
    <property type="protein sequence ID" value="MBD2755358.1"/>
    <property type="molecule type" value="Genomic_DNA"/>
</dbReference>
<gene>
    <name evidence="6" type="ORF">IC230_20825</name>
</gene>
<dbReference type="SMART" id="SM00387">
    <property type="entry name" value="HATPase_c"/>
    <property type="match status" value="1"/>
</dbReference>
<dbReference type="InterPro" id="IPR013783">
    <property type="entry name" value="Ig-like_fold"/>
</dbReference>
<dbReference type="InterPro" id="IPR005467">
    <property type="entry name" value="His_kinase_dom"/>
</dbReference>
<name>A0A927B4W9_9BACT</name>
<dbReference type="Gene3D" id="2.60.40.10">
    <property type="entry name" value="Immunoglobulins"/>
    <property type="match status" value="1"/>
</dbReference>
<feature type="domain" description="Histidine kinase" evidence="5">
    <location>
        <begin position="164"/>
        <end position="364"/>
    </location>
</feature>
<keyword evidence="1" id="KW-0808">Transferase</keyword>
<proteinExistence type="predicted"/>
<dbReference type="InterPro" id="IPR036890">
    <property type="entry name" value="HATPase_C_sf"/>
</dbReference>
<keyword evidence="4" id="KW-1133">Transmembrane helix</keyword>
<dbReference type="Pfam" id="PF02518">
    <property type="entry name" value="HATPase_c"/>
    <property type="match status" value="1"/>
</dbReference>
<dbReference type="PROSITE" id="PS50109">
    <property type="entry name" value="HIS_KIN"/>
    <property type="match status" value="1"/>
</dbReference>
<evidence type="ECO:0000256" key="3">
    <source>
        <dbReference type="ARBA" id="ARBA00023012"/>
    </source>
</evidence>
<keyword evidence="7" id="KW-1185">Reference proteome</keyword>
<evidence type="ECO:0000259" key="5">
    <source>
        <dbReference type="PROSITE" id="PS50109"/>
    </source>
</evidence>
<evidence type="ECO:0000313" key="7">
    <source>
        <dbReference type="Proteomes" id="UP000653797"/>
    </source>
</evidence>
<evidence type="ECO:0000256" key="2">
    <source>
        <dbReference type="ARBA" id="ARBA00022777"/>
    </source>
</evidence>
<dbReference type="Gene3D" id="3.30.565.10">
    <property type="entry name" value="Histidine kinase-like ATPase, C-terminal domain"/>
    <property type="match status" value="1"/>
</dbReference>
<dbReference type="PANTHER" id="PTHR24421">
    <property type="entry name" value="NITRATE/NITRITE SENSOR PROTEIN NARX-RELATED"/>
    <property type="match status" value="1"/>
</dbReference>
<keyword evidence="3" id="KW-0902">Two-component regulatory system</keyword>
<dbReference type="CDD" id="cd16917">
    <property type="entry name" value="HATPase_UhpB-NarQ-NarX-like"/>
    <property type="match status" value="1"/>
</dbReference>
<organism evidence="6 7">
    <name type="scientific">Spirosoma validum</name>
    <dbReference type="NCBI Taxonomy" id="2771355"/>
    <lineage>
        <taxon>Bacteria</taxon>
        <taxon>Pseudomonadati</taxon>
        <taxon>Bacteroidota</taxon>
        <taxon>Cytophagia</taxon>
        <taxon>Cytophagales</taxon>
        <taxon>Cytophagaceae</taxon>
        <taxon>Spirosoma</taxon>
    </lineage>
</organism>
<dbReference type="InterPro" id="IPR050482">
    <property type="entry name" value="Sensor_HK_TwoCompSys"/>
</dbReference>
<keyword evidence="4" id="KW-0812">Transmembrane</keyword>
<dbReference type="GO" id="GO:0046983">
    <property type="term" value="F:protein dimerization activity"/>
    <property type="evidence" value="ECO:0007669"/>
    <property type="project" value="InterPro"/>
</dbReference>
<dbReference type="Pfam" id="PF07730">
    <property type="entry name" value="HisKA_3"/>
    <property type="match status" value="1"/>
</dbReference>
<comment type="caution">
    <text evidence="6">The sequence shown here is derived from an EMBL/GenBank/DDBJ whole genome shotgun (WGS) entry which is preliminary data.</text>
</comment>
<dbReference type="InterPro" id="IPR011712">
    <property type="entry name" value="Sig_transdc_His_kin_sub3_dim/P"/>
</dbReference>
<dbReference type="SUPFAM" id="SSF55874">
    <property type="entry name" value="ATPase domain of HSP90 chaperone/DNA topoisomerase II/histidine kinase"/>
    <property type="match status" value="1"/>
</dbReference>
<dbReference type="AlphaFoldDB" id="A0A927B4W9"/>
<sequence>MLADLICSSGLAQPVRISHVEPVRRPYASAVSFSYRQGDSVVHLSYFNNNLIIYLASEDHNPEYRYKVSSLLPQYVNTRDTFVVLPNLPNGELLFEVQNIHQSNFPPAHLKIIVESPLWLRWWFLPMMFLYGLLFVSAFLYLFYRYRLRQFMRLQRVRDRIARDLHDDMGSYLSSISIMSQTARRSAMKDPAKTQATLERIGQTARQVMDSMGDIVWSINPTHDSMEQVVARMTDVASSLFAWSADQAVHVALDMDVAAEVRQLSLSAENRRDFFLIYKEAVTNVAKYAKASHVRVSLRREGANLVLVVQDDGQGFNTQSPVRQNPSGGNGLRNMQTRAALLNGTLTVESTIGQGANVTLRFPV</sequence>
<reference evidence="6" key="1">
    <citation type="submission" date="2020-09" db="EMBL/GenBank/DDBJ databases">
        <authorList>
            <person name="Kim M.K."/>
        </authorList>
    </citation>
    <scope>NUCLEOTIDE SEQUENCE</scope>
    <source>
        <strain evidence="6">BT704</strain>
    </source>
</reference>
<evidence type="ECO:0000256" key="4">
    <source>
        <dbReference type="SAM" id="Phobius"/>
    </source>
</evidence>
<accession>A0A927B4W9</accession>
<protein>
    <submittedName>
        <fullName evidence="6">Sensor histidine kinase</fullName>
    </submittedName>
</protein>
<dbReference type="Gene3D" id="1.20.5.1930">
    <property type="match status" value="1"/>
</dbReference>